<dbReference type="InterPro" id="IPR050377">
    <property type="entry name" value="Radical_SAM_PqqE_MftC-like"/>
</dbReference>
<dbReference type="STRING" id="1429043.X474_26980"/>
<evidence type="ECO:0000256" key="1">
    <source>
        <dbReference type="ARBA" id="ARBA00001966"/>
    </source>
</evidence>
<keyword evidence="4" id="KW-0408">Iron</keyword>
<dbReference type="CDD" id="cd01335">
    <property type="entry name" value="Radical_SAM"/>
    <property type="match status" value="1"/>
</dbReference>
<keyword evidence="2" id="KW-0949">S-adenosyl-L-methionine</keyword>
<dbReference type="PANTHER" id="PTHR11228">
    <property type="entry name" value="RADICAL SAM DOMAIN PROTEIN"/>
    <property type="match status" value="1"/>
</dbReference>
<dbReference type="SFLD" id="SFLDG01067">
    <property type="entry name" value="SPASM/twitch_domain_containing"/>
    <property type="match status" value="1"/>
</dbReference>
<dbReference type="InterPro" id="IPR058240">
    <property type="entry name" value="rSAM_sf"/>
</dbReference>
<evidence type="ECO:0000259" key="6">
    <source>
        <dbReference type="PROSITE" id="PS51918"/>
    </source>
</evidence>
<gene>
    <name evidence="7" type="ORF">X474_26980</name>
</gene>
<dbReference type="PANTHER" id="PTHR11228:SF22">
    <property type="entry name" value="PEPTIDE BIOSYNTHESIS PROTEIN YYDG-RELATED"/>
    <property type="match status" value="1"/>
</dbReference>
<dbReference type="OrthoDB" id="9782387at2"/>
<comment type="cofactor">
    <cofactor evidence="1">
        <name>[4Fe-4S] cluster</name>
        <dbReference type="ChEBI" id="CHEBI:49883"/>
    </cofactor>
</comment>
<evidence type="ECO:0000313" key="8">
    <source>
        <dbReference type="Proteomes" id="UP000032233"/>
    </source>
</evidence>
<dbReference type="GO" id="GO:0046872">
    <property type="term" value="F:metal ion binding"/>
    <property type="evidence" value="ECO:0007669"/>
    <property type="project" value="UniProtKB-KW"/>
</dbReference>
<dbReference type="InParanoid" id="A0A0D2JNF5"/>
<reference evidence="7 8" key="1">
    <citation type="submission" date="2013-11" db="EMBL/GenBank/DDBJ databases">
        <title>Metagenomic analysis of a methanogenic consortium involved in long chain n-alkane degradation.</title>
        <authorList>
            <person name="Davidova I.A."/>
            <person name="Callaghan A.V."/>
            <person name="Wawrik B."/>
            <person name="Pruitt S."/>
            <person name="Marks C."/>
            <person name="Duncan K.E."/>
            <person name="Suflita J.M."/>
        </authorList>
    </citation>
    <scope>NUCLEOTIDE SEQUENCE [LARGE SCALE GENOMIC DNA]</scope>
    <source>
        <strain evidence="7 8">SPR</strain>
    </source>
</reference>
<organism evidence="7 8">
    <name type="scientific">Dethiosulfatarculus sandiegensis</name>
    <dbReference type="NCBI Taxonomy" id="1429043"/>
    <lineage>
        <taxon>Bacteria</taxon>
        <taxon>Pseudomonadati</taxon>
        <taxon>Thermodesulfobacteriota</taxon>
        <taxon>Desulfarculia</taxon>
        <taxon>Desulfarculales</taxon>
        <taxon>Desulfarculaceae</taxon>
        <taxon>Dethiosulfatarculus</taxon>
    </lineage>
</organism>
<dbReference type="InterPro" id="IPR007197">
    <property type="entry name" value="rSAM"/>
</dbReference>
<dbReference type="Proteomes" id="UP000032233">
    <property type="component" value="Unassembled WGS sequence"/>
</dbReference>
<evidence type="ECO:0000256" key="5">
    <source>
        <dbReference type="ARBA" id="ARBA00023014"/>
    </source>
</evidence>
<dbReference type="SUPFAM" id="SSF102114">
    <property type="entry name" value="Radical SAM enzymes"/>
    <property type="match status" value="1"/>
</dbReference>
<evidence type="ECO:0000256" key="3">
    <source>
        <dbReference type="ARBA" id="ARBA00022723"/>
    </source>
</evidence>
<dbReference type="AlphaFoldDB" id="A0A0D2JNF5"/>
<dbReference type="CDD" id="cd21109">
    <property type="entry name" value="SPASM"/>
    <property type="match status" value="1"/>
</dbReference>
<dbReference type="Pfam" id="PF04055">
    <property type="entry name" value="Radical_SAM"/>
    <property type="match status" value="1"/>
</dbReference>
<comment type="caution">
    <text evidence="7">The sequence shown here is derived from an EMBL/GenBank/DDBJ whole genome shotgun (WGS) entry which is preliminary data.</text>
</comment>
<keyword evidence="3" id="KW-0479">Metal-binding</keyword>
<dbReference type="Gene3D" id="3.20.20.70">
    <property type="entry name" value="Aldolase class I"/>
    <property type="match status" value="1"/>
</dbReference>
<dbReference type="SFLD" id="SFLDS00029">
    <property type="entry name" value="Radical_SAM"/>
    <property type="match status" value="1"/>
</dbReference>
<accession>A0A0D2JNF5</accession>
<evidence type="ECO:0000256" key="2">
    <source>
        <dbReference type="ARBA" id="ARBA00022691"/>
    </source>
</evidence>
<sequence length="364" mass="40323">MIRTLMGGLKAGVKEPLLASKRRQRQLVRPSFIDYAVTWLCNARCVMCDTWKLCQEDPKAGKDEMTPAELDGILTRDAEFLSEIRKIGLTGGEPFLREDLVDLVEVLVRHFPKARISLVCNGLLHKRIVKKLPDLRRVCPDLVFSVSLDGMEGVHDKVRGIPGAFDKALGTIKAALEAGFTVTSGMTISELNYDQIKPVSEMLSSLGVDFSCNLMEAGVNFNTGGQAPPLPPEQARVVARDLEQFGHHYYMDHVREQLGGAKRTLPCFSGFTSYFLQPYGDVAICNIIGNSLGNLREQSFRTLADSESAWQAREKLANCTCWSQCEVKNSASVCPSHVLRWLLKSPNKGRIVKHYAGKAGILPQ</sequence>
<feature type="domain" description="Radical SAM core" evidence="6">
    <location>
        <begin position="25"/>
        <end position="261"/>
    </location>
</feature>
<dbReference type="EMBL" id="AZAC01000078">
    <property type="protein sequence ID" value="KIX11000.1"/>
    <property type="molecule type" value="Genomic_DNA"/>
</dbReference>
<dbReference type="PROSITE" id="PS51918">
    <property type="entry name" value="RADICAL_SAM"/>
    <property type="match status" value="1"/>
</dbReference>
<dbReference type="GO" id="GO:0051536">
    <property type="term" value="F:iron-sulfur cluster binding"/>
    <property type="evidence" value="ECO:0007669"/>
    <property type="project" value="UniProtKB-KW"/>
</dbReference>
<dbReference type="Pfam" id="PF13186">
    <property type="entry name" value="SPASM"/>
    <property type="match status" value="1"/>
</dbReference>
<dbReference type="InterPro" id="IPR013785">
    <property type="entry name" value="Aldolase_TIM"/>
</dbReference>
<dbReference type="GO" id="GO:0003824">
    <property type="term" value="F:catalytic activity"/>
    <property type="evidence" value="ECO:0007669"/>
    <property type="project" value="InterPro"/>
</dbReference>
<keyword evidence="5" id="KW-0411">Iron-sulfur</keyword>
<protein>
    <recommendedName>
        <fullName evidence="6">Radical SAM core domain-containing protein</fullName>
    </recommendedName>
</protein>
<dbReference type="RefSeq" id="WP_044352678.1">
    <property type="nucleotide sequence ID" value="NZ_AZAC01000078.1"/>
</dbReference>
<proteinExistence type="predicted"/>
<keyword evidence="8" id="KW-1185">Reference proteome</keyword>
<name>A0A0D2JNF5_9BACT</name>
<evidence type="ECO:0000256" key="4">
    <source>
        <dbReference type="ARBA" id="ARBA00023004"/>
    </source>
</evidence>
<dbReference type="InterPro" id="IPR023885">
    <property type="entry name" value="4Fe4S-binding_SPASM_dom"/>
</dbReference>
<evidence type="ECO:0000313" key="7">
    <source>
        <dbReference type="EMBL" id="KIX11000.1"/>
    </source>
</evidence>